<keyword evidence="2" id="KW-1133">Transmembrane helix</keyword>
<keyword evidence="2" id="KW-0472">Membrane</keyword>
<evidence type="ECO:0000259" key="3">
    <source>
        <dbReference type="Pfam" id="PF18073"/>
    </source>
</evidence>
<dbReference type="EMBL" id="CP071793">
    <property type="protein sequence ID" value="QTD53255.1"/>
    <property type="molecule type" value="Genomic_DNA"/>
</dbReference>
<feature type="domain" description="LapB rubredoxin metal binding" evidence="3">
    <location>
        <begin position="374"/>
        <end position="399"/>
    </location>
</feature>
<name>A0A8A4U3D6_SULCO</name>
<sequence length="421" mass="47930">MFLLDPHNQTVFQSHFQLWSFPIPLLKGIFIALVAAAAVPSTYFTYKYMQLLKHARRLEQERQAHGEDEKAIRQAAELLTHHMPEKALALLEPHDHLEALVLRGQAMLALERGDEAITLLKRPFFETGDLRAGYLLAEAYLSVDRSPVDTLQAITSAHAKEAGRAYHLLLGYYESQQAWQDCLDTLDRMSKVGIDPRPGVNPTAFRYGLIRQSETSRAPRKIIDQYQQLLKDDPLFVPAYLSLGDFLLETEAEEKAFAIYEKGFAKTENPAFLERLERYYLEQGYPEDAIQVYRQLLVKHGGQTVRFQLAKLYYKLQMLDESLELLEGLRGRLGHLPGYLFILGDIKARRAHHDEALDAFKSLARELGFSGADFICTHCGSRYESYQGRCDSCGRWNTVTLETETVTTETTVASSPIYYGP</sequence>
<protein>
    <recommendedName>
        <fullName evidence="3">LapB rubredoxin metal binding domain-containing protein</fullName>
    </recommendedName>
</protein>
<dbReference type="KEGG" id="scor:J3U87_12440"/>
<dbReference type="InterPro" id="IPR011990">
    <property type="entry name" value="TPR-like_helical_dom_sf"/>
</dbReference>
<gene>
    <name evidence="4" type="ORF">J3U87_12440</name>
</gene>
<dbReference type="GO" id="GO:0046872">
    <property type="term" value="F:metal ion binding"/>
    <property type="evidence" value="ECO:0007669"/>
    <property type="project" value="UniProtKB-KW"/>
</dbReference>
<dbReference type="InterPro" id="IPR041166">
    <property type="entry name" value="Rubredoxin_2"/>
</dbReference>
<evidence type="ECO:0000256" key="1">
    <source>
        <dbReference type="ARBA" id="ARBA00022723"/>
    </source>
</evidence>
<dbReference type="SUPFAM" id="SSF48452">
    <property type="entry name" value="TPR-like"/>
    <property type="match status" value="1"/>
</dbReference>
<dbReference type="RefSeq" id="WP_237383357.1">
    <property type="nucleotide sequence ID" value="NZ_CP071793.1"/>
</dbReference>
<dbReference type="Gene3D" id="1.25.40.10">
    <property type="entry name" value="Tetratricopeptide repeat domain"/>
    <property type="match status" value="1"/>
</dbReference>
<proteinExistence type="predicted"/>
<dbReference type="Proteomes" id="UP000663929">
    <property type="component" value="Chromosome"/>
</dbReference>
<evidence type="ECO:0000313" key="5">
    <source>
        <dbReference type="Proteomes" id="UP000663929"/>
    </source>
</evidence>
<feature type="transmembrane region" description="Helical" evidence="2">
    <location>
        <begin position="25"/>
        <end position="46"/>
    </location>
</feature>
<evidence type="ECO:0000256" key="2">
    <source>
        <dbReference type="SAM" id="Phobius"/>
    </source>
</evidence>
<accession>A0A8A4U3D6</accession>
<organism evidence="4 5">
    <name type="scientific">Sulfidibacter corallicola</name>
    <dbReference type="NCBI Taxonomy" id="2818388"/>
    <lineage>
        <taxon>Bacteria</taxon>
        <taxon>Pseudomonadati</taxon>
        <taxon>Acidobacteriota</taxon>
        <taxon>Holophagae</taxon>
        <taxon>Acanthopleuribacterales</taxon>
        <taxon>Acanthopleuribacteraceae</taxon>
        <taxon>Sulfidibacter</taxon>
    </lineage>
</organism>
<keyword evidence="5" id="KW-1185">Reference proteome</keyword>
<dbReference type="AlphaFoldDB" id="A0A8A4U3D6"/>
<reference evidence="4" key="1">
    <citation type="submission" date="2021-03" db="EMBL/GenBank/DDBJ databases">
        <title>Acanthopleuribacteraceae sp. M133.</title>
        <authorList>
            <person name="Wang G."/>
        </authorList>
    </citation>
    <scope>NUCLEOTIDE SEQUENCE</scope>
    <source>
        <strain evidence="4">M133</strain>
    </source>
</reference>
<keyword evidence="2" id="KW-0812">Transmembrane</keyword>
<dbReference type="Pfam" id="PF18073">
    <property type="entry name" value="Zn_ribbon_LapB"/>
    <property type="match status" value="1"/>
</dbReference>
<keyword evidence="1" id="KW-0479">Metal-binding</keyword>
<evidence type="ECO:0000313" key="4">
    <source>
        <dbReference type="EMBL" id="QTD53255.1"/>
    </source>
</evidence>